<evidence type="ECO:0000256" key="5">
    <source>
        <dbReference type="ARBA" id="ARBA00023125"/>
    </source>
</evidence>
<keyword evidence="6" id="KW-0804">Transcription</keyword>
<evidence type="ECO:0000256" key="3">
    <source>
        <dbReference type="ARBA" id="ARBA00022833"/>
    </source>
</evidence>
<dbReference type="SMART" id="SM00066">
    <property type="entry name" value="GAL4"/>
    <property type="match status" value="1"/>
</dbReference>
<gene>
    <name evidence="10" type="primary">KNAG0F03720</name>
    <name evidence="10" type="ordered locus">KNAG_0F03720</name>
</gene>
<dbReference type="HOGENOM" id="CLU_015609_0_0_1"/>
<keyword evidence="7" id="KW-0539">Nucleus</keyword>
<reference evidence="10 11" key="1">
    <citation type="journal article" date="2011" name="Proc. Natl. Acad. Sci. U.S.A.">
        <title>Evolutionary erosion of yeast sex chromosomes by mating-type switching accidents.</title>
        <authorList>
            <person name="Gordon J.L."/>
            <person name="Armisen D."/>
            <person name="Proux-Wera E."/>
            <person name="Oheigeartaigh S.S."/>
            <person name="Byrne K.P."/>
            <person name="Wolfe K.H."/>
        </authorList>
    </citation>
    <scope>NUCLEOTIDE SEQUENCE [LARGE SCALE GENOMIC DNA]</scope>
    <source>
        <strain evidence="11">ATCC MYA-139 / BCRC 22969 / CBS 8797 / CCRC 22969 / KCTC 17520 / NBRC 10181 / NCYC 3082</strain>
    </source>
</reference>
<dbReference type="CDD" id="cd00067">
    <property type="entry name" value="GAL4"/>
    <property type="match status" value="1"/>
</dbReference>
<dbReference type="FunFam" id="4.10.240.10:FF:000003">
    <property type="entry name" value="C6 transcription factor (Leu3)"/>
    <property type="match status" value="1"/>
</dbReference>
<comment type="subcellular location">
    <subcellularLocation>
        <location evidence="1">Nucleus</location>
    </subcellularLocation>
</comment>
<dbReference type="STRING" id="1071383.J7S7L7"/>
<dbReference type="GO" id="GO:0005634">
    <property type="term" value="C:nucleus"/>
    <property type="evidence" value="ECO:0007669"/>
    <property type="project" value="UniProtKB-SubCell"/>
</dbReference>
<evidence type="ECO:0000256" key="8">
    <source>
        <dbReference type="SAM" id="MobiDB-lite"/>
    </source>
</evidence>
<dbReference type="OrthoDB" id="2341546at2759"/>
<evidence type="ECO:0000256" key="6">
    <source>
        <dbReference type="ARBA" id="ARBA00023163"/>
    </source>
</evidence>
<dbReference type="eggNOG" id="ENOG502QPVP">
    <property type="taxonomic scope" value="Eukaryota"/>
</dbReference>
<accession>J7S7L7</accession>
<feature type="compositionally biased region" description="Basic and acidic residues" evidence="8">
    <location>
        <begin position="619"/>
        <end position="645"/>
    </location>
</feature>
<keyword evidence="4" id="KW-0805">Transcription regulation</keyword>
<dbReference type="PROSITE" id="PS50048">
    <property type="entry name" value="ZN2_CY6_FUNGAL_2"/>
    <property type="match status" value="1"/>
</dbReference>
<evidence type="ECO:0000256" key="1">
    <source>
        <dbReference type="ARBA" id="ARBA00004123"/>
    </source>
</evidence>
<dbReference type="InterPro" id="IPR001138">
    <property type="entry name" value="Zn2Cys6_DnaBD"/>
</dbReference>
<evidence type="ECO:0000256" key="2">
    <source>
        <dbReference type="ARBA" id="ARBA00022723"/>
    </source>
</evidence>
<dbReference type="Pfam" id="PF00172">
    <property type="entry name" value="Zn_clus"/>
    <property type="match status" value="1"/>
</dbReference>
<keyword evidence="5" id="KW-0238">DNA-binding</keyword>
<evidence type="ECO:0000259" key="9">
    <source>
        <dbReference type="PROSITE" id="PS50048"/>
    </source>
</evidence>
<dbReference type="Proteomes" id="UP000006310">
    <property type="component" value="Chromosome 6"/>
</dbReference>
<dbReference type="OMA" id="MQIGLHQ"/>
<dbReference type="SUPFAM" id="SSF57701">
    <property type="entry name" value="Zn2/Cys6 DNA-binding domain"/>
    <property type="match status" value="1"/>
</dbReference>
<dbReference type="GO" id="GO:0000976">
    <property type="term" value="F:transcription cis-regulatory region binding"/>
    <property type="evidence" value="ECO:0007669"/>
    <property type="project" value="TreeGrafter"/>
</dbReference>
<proteinExistence type="predicted"/>
<dbReference type="GeneID" id="34526749"/>
<evidence type="ECO:0000313" key="11">
    <source>
        <dbReference type="Proteomes" id="UP000006310"/>
    </source>
</evidence>
<organism evidence="10 11">
    <name type="scientific">Huiozyma naganishii (strain ATCC MYA-139 / BCRC 22969 / CBS 8797 / KCTC 17520 / NBRC 10181 / NCYC 3082 / Yp74L-3)</name>
    <name type="common">Yeast</name>
    <name type="synonym">Kazachstania naganishii</name>
    <dbReference type="NCBI Taxonomy" id="1071383"/>
    <lineage>
        <taxon>Eukaryota</taxon>
        <taxon>Fungi</taxon>
        <taxon>Dikarya</taxon>
        <taxon>Ascomycota</taxon>
        <taxon>Saccharomycotina</taxon>
        <taxon>Saccharomycetes</taxon>
        <taxon>Saccharomycetales</taxon>
        <taxon>Saccharomycetaceae</taxon>
        <taxon>Huiozyma</taxon>
    </lineage>
</organism>
<dbReference type="InterPro" id="IPR036864">
    <property type="entry name" value="Zn2-C6_fun-type_DNA-bd_sf"/>
</dbReference>
<dbReference type="RefSeq" id="XP_022465280.1">
    <property type="nucleotide sequence ID" value="XM_022608823.1"/>
</dbReference>
<dbReference type="GO" id="GO:0000981">
    <property type="term" value="F:DNA-binding transcription factor activity, RNA polymerase II-specific"/>
    <property type="evidence" value="ECO:0007669"/>
    <property type="project" value="InterPro"/>
</dbReference>
<dbReference type="InterPro" id="IPR051089">
    <property type="entry name" value="prtT"/>
</dbReference>
<dbReference type="Gene3D" id="4.10.240.10">
    <property type="entry name" value="Zn(2)-C6 fungal-type DNA-binding domain"/>
    <property type="match status" value="1"/>
</dbReference>
<dbReference type="EMBL" id="HE978319">
    <property type="protein sequence ID" value="CCK71034.1"/>
    <property type="molecule type" value="Genomic_DNA"/>
</dbReference>
<dbReference type="CDD" id="cd12148">
    <property type="entry name" value="fungal_TF_MHR"/>
    <property type="match status" value="1"/>
</dbReference>
<evidence type="ECO:0000313" key="10">
    <source>
        <dbReference type="EMBL" id="CCK71034.1"/>
    </source>
</evidence>
<feature type="compositionally biased region" description="Low complexity" evidence="8">
    <location>
        <begin position="660"/>
        <end position="677"/>
    </location>
</feature>
<evidence type="ECO:0000256" key="4">
    <source>
        <dbReference type="ARBA" id="ARBA00023015"/>
    </source>
</evidence>
<evidence type="ECO:0000256" key="7">
    <source>
        <dbReference type="ARBA" id="ARBA00023242"/>
    </source>
</evidence>
<keyword evidence="3" id="KW-0862">Zinc</keyword>
<dbReference type="PANTHER" id="PTHR31845">
    <property type="entry name" value="FINGER DOMAIN PROTEIN, PUTATIVE-RELATED"/>
    <property type="match status" value="1"/>
</dbReference>
<reference evidence="11" key="2">
    <citation type="submission" date="2012-08" db="EMBL/GenBank/DDBJ databases">
        <title>Genome sequence of Kazachstania naganishii.</title>
        <authorList>
            <person name="Gordon J.L."/>
            <person name="Armisen D."/>
            <person name="Proux-Wera E."/>
            <person name="OhEigeartaigh S.S."/>
            <person name="Byrne K.P."/>
            <person name="Wolfe K.H."/>
        </authorList>
    </citation>
    <scope>NUCLEOTIDE SEQUENCE [LARGE SCALE GENOMIC DNA]</scope>
    <source>
        <strain evidence="11">ATCC MYA-139 / BCRC 22969 / CBS 8797 / CCRC 22969 / KCTC 17520 / NBRC 10181 / NCYC 3082</strain>
    </source>
</reference>
<sequence>MTMDESTLMKSKRRKYACVECRQQKSKCDYTTKFPEPCSRCKKKGIICAVKQGFKRTKKRATAEAIERKIEQLKNHIADGPVSVDDLIRLAKEDEDVDLGQFDNTAFTREQLHILRSEARTPVSRAMTPLTNALNTTVNNGLLSRSLSAEECKCSPKSLGDIYMSSEDIADLFQEFATNYHQFLPVVDLSKGAEKIFSLSPCLFWVIMLTGLRHRSGSIETMTKLSTLVKSILAEITISPIIQYTPTESDEPLLNVASVYSVQAFLLYTFWPPLTSSLSTDTSWNTIGTAMFQAIRVGLNCADFSKDYATANPTLISEQLRTWLCCNIVSQIVASSFGFPAYVSFDHSIITSTDDTRLKAKEHGLVIELRQMSHIVHFESQVQETLHSNPGKPNGLVDKEEQIPLIMVLNQQLDTLESTLLETQNLSQAQPKQLDDIRMFLLLVAKVHLLTYYFMNIGQHTEFETKRGLVKVYNAAIALLEYTNDMCDRDPNVIKYFPGVFVLNIWQSACIVSKLLFSSLISILDVEKCREIYVKSVEFTSTASIIKHDTAYRFSGIMRSIWSMFQNLYDQAITASNAKALDPDFNLKITVKSRMSVSVFFDCLYILKKNSGRAKLKRKLEEDVSAERRAGTNDGRSSDPDDARTIIKTTPLDPSPINAGSSGTTGNIISSSDSKGPSSILSLESVLNKVSPLEQNPYVPPSAEFSHLAREGNSPLSKPALAPQRDIENTEGNNEIMSDSWENWQSDMVWKDVDMLLNEFAFNPTL</sequence>
<name>J7S7L7_HUIN7</name>
<protein>
    <recommendedName>
        <fullName evidence="9">Zn(2)-C6 fungal-type domain-containing protein</fullName>
    </recommendedName>
</protein>
<dbReference type="GO" id="GO:0008270">
    <property type="term" value="F:zinc ion binding"/>
    <property type="evidence" value="ECO:0007669"/>
    <property type="project" value="InterPro"/>
</dbReference>
<feature type="domain" description="Zn(2)-C6 fungal-type" evidence="9">
    <location>
        <begin position="17"/>
        <end position="50"/>
    </location>
</feature>
<dbReference type="PROSITE" id="PS00463">
    <property type="entry name" value="ZN2_CY6_FUNGAL_1"/>
    <property type="match status" value="1"/>
</dbReference>
<dbReference type="GO" id="GO:0001216">
    <property type="term" value="F:DNA-binding transcription activator activity"/>
    <property type="evidence" value="ECO:0007669"/>
    <property type="project" value="UniProtKB-ARBA"/>
</dbReference>
<dbReference type="AlphaFoldDB" id="J7S7L7"/>
<dbReference type="KEGG" id="kng:KNAG_0F03720"/>
<keyword evidence="2" id="KW-0479">Metal-binding</keyword>
<feature type="region of interest" description="Disordered" evidence="8">
    <location>
        <begin position="618"/>
        <end position="677"/>
    </location>
</feature>
<dbReference type="PANTHER" id="PTHR31845:SF21">
    <property type="entry name" value="REGULATORY PROTEIN LEU3"/>
    <property type="match status" value="1"/>
</dbReference>
<keyword evidence="11" id="KW-1185">Reference proteome</keyword>